<feature type="compositionally biased region" description="Basic and acidic residues" evidence="1">
    <location>
        <begin position="211"/>
        <end position="238"/>
    </location>
</feature>
<keyword evidence="3" id="KW-1185">Reference proteome</keyword>
<feature type="region of interest" description="Disordered" evidence="1">
    <location>
        <begin position="358"/>
        <end position="405"/>
    </location>
</feature>
<feature type="compositionally biased region" description="Low complexity" evidence="1">
    <location>
        <begin position="383"/>
        <end position="392"/>
    </location>
</feature>
<reference evidence="2" key="1">
    <citation type="submission" date="2022-11" db="EMBL/GenBank/DDBJ databases">
        <title>Genome Sequence of Cubamyces cubensis.</title>
        <authorList>
            <person name="Buettner E."/>
        </authorList>
    </citation>
    <scope>NUCLEOTIDE SEQUENCE</scope>
    <source>
        <strain evidence="2">MPL-01</strain>
    </source>
</reference>
<dbReference type="Proteomes" id="UP001215151">
    <property type="component" value="Unassembled WGS sequence"/>
</dbReference>
<evidence type="ECO:0000256" key="1">
    <source>
        <dbReference type="SAM" id="MobiDB-lite"/>
    </source>
</evidence>
<dbReference type="AlphaFoldDB" id="A0AAD7U4R8"/>
<evidence type="ECO:0000313" key="2">
    <source>
        <dbReference type="EMBL" id="KAJ8496805.1"/>
    </source>
</evidence>
<dbReference type="EMBL" id="JAPEVG010000011">
    <property type="protein sequence ID" value="KAJ8496805.1"/>
    <property type="molecule type" value="Genomic_DNA"/>
</dbReference>
<feature type="compositionally biased region" description="Pro residues" evidence="1">
    <location>
        <begin position="255"/>
        <end position="265"/>
    </location>
</feature>
<feature type="compositionally biased region" description="Basic and acidic residues" evidence="1">
    <location>
        <begin position="7"/>
        <end position="18"/>
    </location>
</feature>
<protein>
    <submittedName>
        <fullName evidence="2">Uncharacterized protein</fullName>
    </submittedName>
</protein>
<gene>
    <name evidence="2" type="ORF">ONZ51_g900</name>
</gene>
<evidence type="ECO:0000313" key="3">
    <source>
        <dbReference type="Proteomes" id="UP001215151"/>
    </source>
</evidence>
<feature type="region of interest" description="Disordered" evidence="1">
    <location>
        <begin position="211"/>
        <end position="265"/>
    </location>
</feature>
<sequence>MLTSNKKSTDGKPRDRSKANTAFTAGGDGLSPAGIARSSFEHQRVFYRLCQSSIEKPNHYALQLAPWFQDVQIFSFAFNTWASDTRPLDERQAEPRIPDVGWTEFNSPTDSDDLRAMSTSHYFVEEDRYLSNPRRKKLFLPDISQYAPKESIRTILQETFGSMQGQRSIRPKILLVHDQTMALCVLRSFGVDTSAWKTGIKDLLYAQGARRTRERDSISGTKDYKQDRKEEWTRERSRSPRRHSSGVESRRRPRSPPSPHHPPPVYIVDVRTMYQTLMQLPFRDDSVLDSAKALNVRDTAPVRGEDDGVVYEDVDPTSWCAGRESRLLGYMWEDMANSIAIDEQRALRHRFSKEPIEDYGQLAGGHEGDDADPNDILQPAPYPSNSASAPRPMGMFDSDSEDDDW</sequence>
<organism evidence="2 3">
    <name type="scientific">Trametes cubensis</name>
    <dbReference type="NCBI Taxonomy" id="1111947"/>
    <lineage>
        <taxon>Eukaryota</taxon>
        <taxon>Fungi</taxon>
        <taxon>Dikarya</taxon>
        <taxon>Basidiomycota</taxon>
        <taxon>Agaricomycotina</taxon>
        <taxon>Agaricomycetes</taxon>
        <taxon>Polyporales</taxon>
        <taxon>Polyporaceae</taxon>
        <taxon>Trametes</taxon>
    </lineage>
</organism>
<feature type="region of interest" description="Disordered" evidence="1">
    <location>
        <begin position="1"/>
        <end position="28"/>
    </location>
</feature>
<name>A0AAD7U4R8_9APHY</name>
<proteinExistence type="predicted"/>
<accession>A0AAD7U4R8</accession>
<comment type="caution">
    <text evidence="2">The sequence shown here is derived from an EMBL/GenBank/DDBJ whole genome shotgun (WGS) entry which is preliminary data.</text>
</comment>